<protein>
    <submittedName>
        <fullName evidence="2">SFRICE_041611</fullName>
    </submittedName>
</protein>
<reference evidence="2" key="1">
    <citation type="submission" date="2016-07" db="EMBL/GenBank/DDBJ databases">
        <authorList>
            <person name="Bretaudeau A."/>
        </authorList>
    </citation>
    <scope>NUCLEOTIDE SEQUENCE</scope>
    <source>
        <strain evidence="2">Rice</strain>
        <tissue evidence="2">Whole body</tissue>
    </source>
</reference>
<dbReference type="AlphaFoldDB" id="A0A2H1W4K5"/>
<feature type="region of interest" description="Disordered" evidence="1">
    <location>
        <begin position="34"/>
        <end position="63"/>
    </location>
</feature>
<gene>
    <name evidence="2" type="ORF">SFRICE_041611</name>
</gene>
<evidence type="ECO:0000256" key="1">
    <source>
        <dbReference type="SAM" id="MobiDB-lite"/>
    </source>
</evidence>
<evidence type="ECO:0000313" key="2">
    <source>
        <dbReference type="EMBL" id="SOQ48025.1"/>
    </source>
</evidence>
<name>A0A2H1W4K5_SPOFR</name>
<proteinExistence type="predicted"/>
<accession>A0A2H1W4K5</accession>
<organism evidence="2">
    <name type="scientific">Spodoptera frugiperda</name>
    <name type="common">Fall armyworm</name>
    <dbReference type="NCBI Taxonomy" id="7108"/>
    <lineage>
        <taxon>Eukaryota</taxon>
        <taxon>Metazoa</taxon>
        <taxon>Ecdysozoa</taxon>
        <taxon>Arthropoda</taxon>
        <taxon>Hexapoda</taxon>
        <taxon>Insecta</taxon>
        <taxon>Pterygota</taxon>
        <taxon>Neoptera</taxon>
        <taxon>Endopterygota</taxon>
        <taxon>Lepidoptera</taxon>
        <taxon>Glossata</taxon>
        <taxon>Ditrysia</taxon>
        <taxon>Noctuoidea</taxon>
        <taxon>Noctuidae</taxon>
        <taxon>Amphipyrinae</taxon>
        <taxon>Spodoptera</taxon>
    </lineage>
</organism>
<sequence length="107" mass="11993">MTASPALGCESRCYHFAMRSRRSSSRHTLIWRGSGVSPRRRAAARKEKMRASTFASKSYGGNPARRLAAPPEIVRYPRITQMAMTLFDVSSARAGRCIRFGAWTWAP</sequence>
<dbReference type="EMBL" id="ODYU01006299">
    <property type="protein sequence ID" value="SOQ48025.1"/>
    <property type="molecule type" value="Genomic_DNA"/>
</dbReference>